<reference evidence="4" key="1">
    <citation type="journal article" date="2021" name="Proc. Natl. Acad. Sci. U.S.A.">
        <title>A Catalog of Tens of Thousands of Viruses from Human Metagenomes Reveals Hidden Associations with Chronic Diseases.</title>
        <authorList>
            <person name="Tisza M.J."/>
            <person name="Buck C.B."/>
        </authorList>
    </citation>
    <scope>NUCLEOTIDE SEQUENCE</scope>
    <source>
        <strain evidence="4">Ct0UO21</strain>
    </source>
</reference>
<dbReference type="Gene3D" id="3.30.2400.10">
    <property type="entry name" value="Major capsid protein gp5"/>
    <property type="match status" value="1"/>
</dbReference>
<dbReference type="SUPFAM" id="SSF56563">
    <property type="entry name" value="Major capsid protein gp5"/>
    <property type="match status" value="1"/>
</dbReference>
<dbReference type="GO" id="GO:0044423">
    <property type="term" value="C:virion component"/>
    <property type="evidence" value="ECO:0007669"/>
    <property type="project" value="UniProtKB-KW"/>
</dbReference>
<dbReference type="InterPro" id="IPR054612">
    <property type="entry name" value="Phage_capsid-like_C"/>
</dbReference>
<dbReference type="EMBL" id="BK015390">
    <property type="protein sequence ID" value="DAE04528.1"/>
    <property type="molecule type" value="Genomic_DNA"/>
</dbReference>
<evidence type="ECO:0000256" key="1">
    <source>
        <dbReference type="ARBA" id="ARBA00004328"/>
    </source>
</evidence>
<dbReference type="Gene3D" id="3.30.2320.10">
    <property type="entry name" value="hypothetical protein PF0899 domain"/>
    <property type="match status" value="1"/>
</dbReference>
<evidence type="ECO:0000256" key="2">
    <source>
        <dbReference type="ARBA" id="ARBA00022844"/>
    </source>
</evidence>
<evidence type="ECO:0000313" key="4">
    <source>
        <dbReference type="EMBL" id="DAE04528.1"/>
    </source>
</evidence>
<comment type="subcellular location">
    <subcellularLocation>
        <location evidence="1">Virion</location>
    </subcellularLocation>
</comment>
<keyword evidence="2" id="KW-0946">Virion</keyword>
<accession>A0A8S5PCX3</accession>
<sequence>MNGNLKKMREKRNEIIAAMEAVVNAAAAEERSLTDDEITAYNGHRDELTRIDATIAAIENVRSAEREEEHPPKDGEKLTPEERSFVSYLRGDIRADVNTTKTNAGAVIPTTVADRIVEYVKNVSPIAEYATRYDGIGKITIAYEDSTNALSASYVDDLTSADATAQKLLSVTLEGYMIRVPVKVSQQLLDNSQIDLIAYLVRRIGDTLAAKIEKEFLIGTSGKVVGLAGGVKQTVTAASATAVTTDELIDVQDAVPDIYQANGIWIMHPKTRTAIRKLKDGENRYLLNLDLNTKWGYSLLGKPVYASDAMPEPAAGAKTIFYGDMSGLACIIRGLRVKVLSERFADENAIGIYGFAEIDAKVENAQKISVLTMKSAT</sequence>
<feature type="domain" description="Phage capsid-like C-terminal" evidence="3">
    <location>
        <begin position="105"/>
        <end position="372"/>
    </location>
</feature>
<protein>
    <submittedName>
        <fullName evidence="4">Major capsid protein</fullName>
    </submittedName>
</protein>
<name>A0A8S5PCX3_9CAUD</name>
<proteinExistence type="predicted"/>
<organism evidence="4">
    <name type="scientific">Siphoviridae sp. ct0UO21</name>
    <dbReference type="NCBI Taxonomy" id="2825293"/>
    <lineage>
        <taxon>Viruses</taxon>
        <taxon>Duplodnaviria</taxon>
        <taxon>Heunggongvirae</taxon>
        <taxon>Uroviricota</taxon>
        <taxon>Caudoviricetes</taxon>
    </lineage>
</organism>
<dbReference type="NCBIfam" id="TIGR01554">
    <property type="entry name" value="major_cap_HK97"/>
    <property type="match status" value="1"/>
</dbReference>
<dbReference type="InterPro" id="IPR024455">
    <property type="entry name" value="Phage_capsid"/>
</dbReference>
<dbReference type="Pfam" id="PF05065">
    <property type="entry name" value="Phage_capsid"/>
    <property type="match status" value="1"/>
</dbReference>
<evidence type="ECO:0000259" key="3">
    <source>
        <dbReference type="Pfam" id="PF05065"/>
    </source>
</evidence>